<reference evidence="2" key="1">
    <citation type="journal article" date="2022" name="bioRxiv">
        <title>Genomics of Preaxostyla Flagellates Illuminates Evolutionary Transitions and the Path Towards Mitochondrial Loss.</title>
        <authorList>
            <person name="Novak L.V.F."/>
            <person name="Treitli S.C."/>
            <person name="Pyrih J."/>
            <person name="Halakuc P."/>
            <person name="Pipaliya S.V."/>
            <person name="Vacek V."/>
            <person name="Brzon O."/>
            <person name="Soukal P."/>
            <person name="Eme L."/>
            <person name="Dacks J.B."/>
            <person name="Karnkowska A."/>
            <person name="Elias M."/>
            <person name="Hampl V."/>
        </authorList>
    </citation>
    <scope>NUCLEOTIDE SEQUENCE</scope>
    <source>
        <strain evidence="2">RCP-MX</strain>
    </source>
</reference>
<accession>A0ABQ8U0A3</accession>
<proteinExistence type="predicted"/>
<dbReference type="Proteomes" id="UP001141327">
    <property type="component" value="Unassembled WGS sequence"/>
</dbReference>
<protein>
    <submittedName>
        <fullName evidence="2">Uncharacterized protein</fullName>
    </submittedName>
</protein>
<organism evidence="2 3">
    <name type="scientific">Paratrimastix pyriformis</name>
    <dbReference type="NCBI Taxonomy" id="342808"/>
    <lineage>
        <taxon>Eukaryota</taxon>
        <taxon>Metamonada</taxon>
        <taxon>Preaxostyla</taxon>
        <taxon>Paratrimastigidae</taxon>
        <taxon>Paratrimastix</taxon>
    </lineage>
</organism>
<feature type="region of interest" description="Disordered" evidence="1">
    <location>
        <begin position="191"/>
        <end position="213"/>
    </location>
</feature>
<sequence length="262" mass="28806">MGGFWFPEAKGPVQEVALFFRDAAKVPAHFPSPDTRLPEFLSGFSMPVPFYFAYRAPISLLLANRSNSDVPTSFCSSSPGLLLCTPGVREIIRRPKSEMMKNPAVAAAIGQQPAGPSFIVRGIADAEGMYSPEEPFPSLEEAIEAARECSSAFQNDIYRVYANGQATEHLYRHGELFTGVVFLVTKENKSGSRRAGKIHDSEPEARADLDGPNPENFFDGCIHRVDGHTMSMVGYKPLPREPGAEKEDEEDMSHHHPLAILP</sequence>
<name>A0ABQ8U0A3_9EUKA</name>
<evidence type="ECO:0000313" key="2">
    <source>
        <dbReference type="EMBL" id="KAJ4452444.1"/>
    </source>
</evidence>
<dbReference type="EMBL" id="JAPMOS010000507">
    <property type="protein sequence ID" value="KAJ4452444.1"/>
    <property type="molecule type" value="Genomic_DNA"/>
</dbReference>
<keyword evidence="3" id="KW-1185">Reference proteome</keyword>
<feature type="compositionally biased region" description="Basic and acidic residues" evidence="1">
    <location>
        <begin position="197"/>
        <end position="209"/>
    </location>
</feature>
<evidence type="ECO:0000313" key="3">
    <source>
        <dbReference type="Proteomes" id="UP001141327"/>
    </source>
</evidence>
<feature type="region of interest" description="Disordered" evidence="1">
    <location>
        <begin position="237"/>
        <end position="262"/>
    </location>
</feature>
<evidence type="ECO:0000256" key="1">
    <source>
        <dbReference type="SAM" id="MobiDB-lite"/>
    </source>
</evidence>
<gene>
    <name evidence="2" type="ORF">PAPYR_13395</name>
</gene>
<comment type="caution">
    <text evidence="2">The sequence shown here is derived from an EMBL/GenBank/DDBJ whole genome shotgun (WGS) entry which is preliminary data.</text>
</comment>